<name>A0A1S4ENZ7_DIACI</name>
<organism evidence="2 3">
    <name type="scientific">Diaphorina citri</name>
    <name type="common">Asian citrus psyllid</name>
    <dbReference type="NCBI Taxonomy" id="121845"/>
    <lineage>
        <taxon>Eukaryota</taxon>
        <taxon>Metazoa</taxon>
        <taxon>Ecdysozoa</taxon>
        <taxon>Arthropoda</taxon>
        <taxon>Hexapoda</taxon>
        <taxon>Insecta</taxon>
        <taxon>Pterygota</taxon>
        <taxon>Neoptera</taxon>
        <taxon>Paraneoptera</taxon>
        <taxon>Hemiptera</taxon>
        <taxon>Sternorrhyncha</taxon>
        <taxon>Psylloidea</taxon>
        <taxon>Psyllidae</taxon>
        <taxon>Diaphorininae</taxon>
        <taxon>Diaphorina</taxon>
    </lineage>
</organism>
<dbReference type="AlphaFoldDB" id="A0A1S4ENZ7"/>
<feature type="compositionally biased region" description="Basic and acidic residues" evidence="1">
    <location>
        <begin position="1"/>
        <end position="10"/>
    </location>
</feature>
<dbReference type="STRING" id="121845.A0A1S4ENZ7"/>
<evidence type="ECO:0000256" key="1">
    <source>
        <dbReference type="SAM" id="MobiDB-lite"/>
    </source>
</evidence>
<evidence type="ECO:0000313" key="2">
    <source>
        <dbReference type="Proteomes" id="UP000079169"/>
    </source>
</evidence>
<accession>A0A1S4ENZ7</accession>
<sequence length="108" mass="11187">MALKANDDYGRTQSSSVSPRGGGYGSSASTPHSSNGGYTTTNGTTPNASMNVLPTGSSYSYDHHTLSSDPDEKSAFIPVTRASSPTSTPNSHFINANTSGWNHCTVQG</sequence>
<dbReference type="GeneID" id="108253784"/>
<dbReference type="PaxDb" id="121845-A0A1S4ENZ7"/>
<proteinExistence type="predicted"/>
<protein>
    <submittedName>
        <fullName evidence="3">Transcription factor collier-like</fullName>
    </submittedName>
</protein>
<feature type="region of interest" description="Disordered" evidence="1">
    <location>
        <begin position="1"/>
        <end position="72"/>
    </location>
</feature>
<dbReference type="RefSeq" id="XP_017303896.1">
    <property type="nucleotide sequence ID" value="XM_017448407.2"/>
</dbReference>
<evidence type="ECO:0000313" key="3">
    <source>
        <dbReference type="RefSeq" id="XP_017303896.1"/>
    </source>
</evidence>
<feature type="compositionally biased region" description="Basic and acidic residues" evidence="1">
    <location>
        <begin position="61"/>
        <end position="72"/>
    </location>
</feature>
<reference evidence="3" key="1">
    <citation type="submission" date="2025-08" db="UniProtKB">
        <authorList>
            <consortium name="RefSeq"/>
        </authorList>
    </citation>
    <scope>IDENTIFICATION</scope>
</reference>
<feature type="compositionally biased region" description="Polar residues" evidence="1">
    <location>
        <begin position="48"/>
        <end position="60"/>
    </location>
</feature>
<gene>
    <name evidence="3" type="primary">LOC108253784</name>
</gene>
<keyword evidence="2" id="KW-1185">Reference proteome</keyword>
<dbReference type="KEGG" id="dci:108253784"/>
<feature type="compositionally biased region" description="Low complexity" evidence="1">
    <location>
        <begin position="35"/>
        <end position="47"/>
    </location>
</feature>
<dbReference type="Proteomes" id="UP000079169">
    <property type="component" value="Unplaced"/>
</dbReference>